<evidence type="ECO:0000313" key="3">
    <source>
        <dbReference type="EMBL" id="ORY25082.1"/>
    </source>
</evidence>
<dbReference type="Gene3D" id="1.10.472.80">
    <property type="entry name" value="Ypt/Rab-GAP domain of gyp1p, domain 3"/>
    <property type="match status" value="1"/>
</dbReference>
<dbReference type="AlphaFoldDB" id="A0A1Y2ARC2"/>
<dbReference type="GO" id="GO:0005794">
    <property type="term" value="C:Golgi apparatus"/>
    <property type="evidence" value="ECO:0007669"/>
    <property type="project" value="TreeGrafter"/>
</dbReference>
<dbReference type="STRING" id="71784.A0A1Y2ARC2"/>
<dbReference type="InterPro" id="IPR035969">
    <property type="entry name" value="Rab-GAP_TBC_sf"/>
</dbReference>
<organism evidence="3 4">
    <name type="scientific">Naematelia encephala</name>
    <dbReference type="NCBI Taxonomy" id="71784"/>
    <lineage>
        <taxon>Eukaryota</taxon>
        <taxon>Fungi</taxon>
        <taxon>Dikarya</taxon>
        <taxon>Basidiomycota</taxon>
        <taxon>Agaricomycotina</taxon>
        <taxon>Tremellomycetes</taxon>
        <taxon>Tremellales</taxon>
        <taxon>Naemateliaceae</taxon>
        <taxon>Naematelia</taxon>
    </lineage>
</organism>
<sequence length="627" mass="69358">MPLQPPTRPHSANPHIALNPSIFPHASTPSAVRPRPPRGSSLSSSDRHPDEWDDAWDSSSDKEDQAREERDAEATQARGIPIPIARKATADSTPVAASWASTSYQHVSHPSASTSSSRPALVGSKTFTGGAAPPLPGTSNGAGSPTLYKSPSDRPSGSKLPPGGAWEIVEESDVRIEEEVVPVKAGKESVREDVEDILRDPLQLLASLSLSAPSTPVTATPSNPASSFPFLSPSTHIPQTPSAKATPGPLSALSPDASTSDHPRTPARKDGINRQRSVRTERRREKFAKVLRGRLEDGGGVDLAELRRLAWSGIPSEVRPIAWQLLLNYLPLPTQPRLTTLSRKRKEYSQLVDQYFGRGLAFLDQQIWHQIEIDVPRTRPGIPLWSCLTAQRSLERILYVWAIRHPASGYVQGINDLVCPFFQVFLSAYIDTDPELFDVAHLPSSALAAIEADSFWCLSKLLDGIQDNYISHQPGIQRLVKRMSELVKRIDAPLAAHFEDQGVEFMQFAFRWMNCLLMREISIKCTIRMWDTYLAEGTDAFSQFHLYVCSALLVKYSERLREMDFQEMIIFLQCLPTHAWTDHDIELLLSEAYVLKTVWQGAENHFANLANGNGNGDSRGGFGMLGR</sequence>
<feature type="compositionally biased region" description="Polar residues" evidence="1">
    <location>
        <begin position="137"/>
        <end position="155"/>
    </location>
</feature>
<dbReference type="OrthoDB" id="26371at2759"/>
<dbReference type="EMBL" id="MCFC01000061">
    <property type="protein sequence ID" value="ORY25082.1"/>
    <property type="molecule type" value="Genomic_DNA"/>
</dbReference>
<dbReference type="FunCoup" id="A0A1Y2ARC2">
    <property type="interactions" value="570"/>
</dbReference>
<dbReference type="SUPFAM" id="SSF47923">
    <property type="entry name" value="Ypt/Rab-GAP domain of gyp1p"/>
    <property type="match status" value="2"/>
</dbReference>
<feature type="region of interest" description="Disordered" evidence="1">
    <location>
        <begin position="1"/>
        <end position="178"/>
    </location>
</feature>
<comment type="caution">
    <text evidence="3">The sequence shown here is derived from an EMBL/GenBank/DDBJ whole genome shotgun (WGS) entry which is preliminary data.</text>
</comment>
<reference evidence="3 4" key="1">
    <citation type="submission" date="2016-07" db="EMBL/GenBank/DDBJ databases">
        <title>Pervasive Adenine N6-methylation of Active Genes in Fungi.</title>
        <authorList>
            <consortium name="DOE Joint Genome Institute"/>
            <person name="Mondo S.J."/>
            <person name="Dannebaum R.O."/>
            <person name="Kuo R.C."/>
            <person name="Labutti K."/>
            <person name="Haridas S."/>
            <person name="Kuo A."/>
            <person name="Salamov A."/>
            <person name="Ahrendt S.R."/>
            <person name="Lipzen A."/>
            <person name="Sullivan W."/>
            <person name="Andreopoulos W.B."/>
            <person name="Clum A."/>
            <person name="Lindquist E."/>
            <person name="Daum C."/>
            <person name="Ramamoorthy G.K."/>
            <person name="Gryganskyi A."/>
            <person name="Culley D."/>
            <person name="Magnuson J.K."/>
            <person name="James T.Y."/>
            <person name="O'Malley M.A."/>
            <person name="Stajich J.E."/>
            <person name="Spatafora J.W."/>
            <person name="Visel A."/>
            <person name="Grigoriev I.V."/>
        </authorList>
    </citation>
    <scope>NUCLEOTIDE SEQUENCE [LARGE SCALE GENOMIC DNA]</scope>
    <source>
        <strain evidence="3 4">68-887.2</strain>
    </source>
</reference>
<accession>A0A1Y2ARC2</accession>
<dbReference type="PANTHER" id="PTHR22957:SF26">
    <property type="entry name" value="LD44506P"/>
    <property type="match status" value="1"/>
</dbReference>
<evidence type="ECO:0000256" key="1">
    <source>
        <dbReference type="SAM" id="MobiDB-lite"/>
    </source>
</evidence>
<feature type="compositionally biased region" description="Basic and acidic residues" evidence="1">
    <location>
        <begin position="259"/>
        <end position="280"/>
    </location>
</feature>
<dbReference type="Gene3D" id="1.10.8.270">
    <property type="entry name" value="putative rabgap domain of human tbc1 domain family member 14 like domains"/>
    <property type="match status" value="1"/>
</dbReference>
<dbReference type="InterPro" id="IPR000195">
    <property type="entry name" value="Rab-GAP-TBC_dom"/>
</dbReference>
<dbReference type="PROSITE" id="PS50086">
    <property type="entry name" value="TBC_RABGAP"/>
    <property type="match status" value="1"/>
</dbReference>
<gene>
    <name evidence="3" type="ORF">BCR39DRAFT_595162</name>
</gene>
<dbReference type="FunFam" id="1.10.8.270:FF:000037">
    <property type="entry name" value="TBC1 domain family member 22A"/>
    <property type="match status" value="1"/>
</dbReference>
<dbReference type="SMART" id="SM00164">
    <property type="entry name" value="TBC"/>
    <property type="match status" value="1"/>
</dbReference>
<keyword evidence="4" id="KW-1185">Reference proteome</keyword>
<feature type="compositionally biased region" description="Low complexity" evidence="1">
    <location>
        <begin position="108"/>
        <end position="117"/>
    </location>
</feature>
<protein>
    <submittedName>
        <fullName evidence="3">Rab-GTPase-TBC domain-domain-containing protein</fullName>
    </submittedName>
</protein>
<proteinExistence type="predicted"/>
<name>A0A1Y2ARC2_9TREE</name>
<feature type="region of interest" description="Disordered" evidence="1">
    <location>
        <begin position="213"/>
        <end position="280"/>
    </location>
</feature>
<dbReference type="Pfam" id="PF00566">
    <property type="entry name" value="RabGAP-TBC"/>
    <property type="match status" value="1"/>
</dbReference>
<feature type="compositionally biased region" description="Basic and acidic residues" evidence="1">
    <location>
        <begin position="59"/>
        <end position="73"/>
    </location>
</feature>
<evidence type="ECO:0000259" key="2">
    <source>
        <dbReference type="PROSITE" id="PS50086"/>
    </source>
</evidence>
<dbReference type="Proteomes" id="UP000193986">
    <property type="component" value="Unassembled WGS sequence"/>
</dbReference>
<feature type="domain" description="Rab-GAP TBC" evidence="2">
    <location>
        <begin position="313"/>
        <end position="537"/>
    </location>
</feature>
<dbReference type="InParanoid" id="A0A1Y2ARC2"/>
<dbReference type="GO" id="GO:0005096">
    <property type="term" value="F:GTPase activator activity"/>
    <property type="evidence" value="ECO:0007669"/>
    <property type="project" value="TreeGrafter"/>
</dbReference>
<dbReference type="FunFam" id="1.10.472.80:FF:000001">
    <property type="entry name" value="TBC1 domain family member 22B"/>
    <property type="match status" value="1"/>
</dbReference>
<feature type="compositionally biased region" description="Polar residues" evidence="1">
    <location>
        <begin position="232"/>
        <end position="243"/>
    </location>
</feature>
<evidence type="ECO:0000313" key="4">
    <source>
        <dbReference type="Proteomes" id="UP000193986"/>
    </source>
</evidence>
<dbReference type="PANTHER" id="PTHR22957">
    <property type="entry name" value="TBC1 DOMAIN FAMILY MEMBER GTPASE-ACTIVATING PROTEIN"/>
    <property type="match status" value="1"/>
</dbReference>
<feature type="compositionally biased region" description="Polar residues" evidence="1">
    <location>
        <begin position="215"/>
        <end position="226"/>
    </location>
</feature>